<accession>A0A0M6XT67</accession>
<keyword evidence="2" id="KW-0812">Transmembrane</keyword>
<gene>
    <name evidence="4" type="ORF">JAN5088_02668</name>
</gene>
<keyword evidence="2" id="KW-0472">Membrane</keyword>
<dbReference type="EMBL" id="CXPG01000020">
    <property type="protein sequence ID" value="CTQ33882.1"/>
    <property type="molecule type" value="Genomic_DNA"/>
</dbReference>
<dbReference type="AlphaFoldDB" id="A0A0M6XT67"/>
<evidence type="ECO:0000313" key="5">
    <source>
        <dbReference type="Proteomes" id="UP000048908"/>
    </source>
</evidence>
<feature type="compositionally biased region" description="Basic and acidic residues" evidence="1">
    <location>
        <begin position="387"/>
        <end position="399"/>
    </location>
</feature>
<name>A0A0M6XT67_9RHOB</name>
<protein>
    <submittedName>
        <fullName evidence="4">Flp pilus assembly protein TadG</fullName>
    </submittedName>
</protein>
<evidence type="ECO:0000256" key="2">
    <source>
        <dbReference type="SAM" id="Phobius"/>
    </source>
</evidence>
<reference evidence="4 5" key="1">
    <citation type="submission" date="2015-07" db="EMBL/GenBank/DDBJ databases">
        <authorList>
            <person name="Noorani M."/>
        </authorList>
    </citation>
    <scope>NUCLEOTIDE SEQUENCE [LARGE SCALE GENOMIC DNA]</scope>
    <source>
        <strain evidence="4 5">CECT 5088</strain>
    </source>
</reference>
<dbReference type="InterPro" id="IPR036465">
    <property type="entry name" value="vWFA_dom_sf"/>
</dbReference>
<organism evidence="4 5">
    <name type="scientific">Jannaschia rubra</name>
    <dbReference type="NCBI Taxonomy" id="282197"/>
    <lineage>
        <taxon>Bacteria</taxon>
        <taxon>Pseudomonadati</taxon>
        <taxon>Pseudomonadota</taxon>
        <taxon>Alphaproteobacteria</taxon>
        <taxon>Rhodobacterales</taxon>
        <taxon>Roseobacteraceae</taxon>
        <taxon>Jannaschia</taxon>
    </lineage>
</organism>
<dbReference type="STRING" id="282197.SAMN04488517_102719"/>
<dbReference type="InterPro" id="IPR028087">
    <property type="entry name" value="Tad_N"/>
</dbReference>
<keyword evidence="2" id="KW-1133">Transmembrane helix</keyword>
<evidence type="ECO:0000259" key="3">
    <source>
        <dbReference type="Pfam" id="PF13400"/>
    </source>
</evidence>
<dbReference type="Pfam" id="PF13400">
    <property type="entry name" value="Tad"/>
    <property type="match status" value="1"/>
</dbReference>
<feature type="region of interest" description="Disordered" evidence="1">
    <location>
        <begin position="385"/>
        <end position="413"/>
    </location>
</feature>
<dbReference type="RefSeq" id="WP_074962483.1">
    <property type="nucleotide sequence ID" value="NZ_CXPG01000020.1"/>
</dbReference>
<dbReference type="Proteomes" id="UP000048908">
    <property type="component" value="Unassembled WGS sequence"/>
</dbReference>
<sequence length="603" mass="67079">MNRILVPSRPPAAAGAATAFGRREDGSLTIFGLFIFLMMLIAAGVALDIMRSEVARTELQYAIDRASLSAARLRDRQSLDAAGMAAPRDAQEIVRDYVRAAGLDDKSVFVTSRTSGSERLVTINSDARTNSLFMNLLGVDTLVQPVSSQAREVRTELELSLVLDISGSMGGSKIAALRDAASDFVGQLLKGREELSTISIVPYNDRVNAGSTVGHVFDMTREHDLSHCAVFENSDFNRLDLPRGSRLQRMGDFDFRTNYKQGNDRGLTPRPNCERGEYGAVLAWSNDIVELRSHIRGLGAGGWTAMDQGVKWGTLLLDPSSNDELSEMITSSDVPGNHRVDSVFVGRPVPYNTVGTHKVLVMMTDGDNTNQWGLKSWRRSGQSGIRVFRERPGDNDDSTKGGPLPRRTGSSTSNRFWKNDGYCLTRSDAGAGEPHDQSYSECRAQFDGDDDGTYRVRYSFWSPEKEKYYIPHLRTWWSQPYGGSNSVMLDWTDVHSALPLNYVVNDMLKGVDWDLRSHYFYSWEQTHDQARADDNLSRLCKKARDAGVVIYTIAFKAPLNGQKAMRDCAGPNNEARYYNIDDLNIAQAFDDVLASVTRLRLTQ</sequence>
<evidence type="ECO:0000256" key="1">
    <source>
        <dbReference type="SAM" id="MobiDB-lite"/>
    </source>
</evidence>
<keyword evidence="5" id="KW-1185">Reference proteome</keyword>
<dbReference type="OrthoDB" id="7522752at2"/>
<dbReference type="SUPFAM" id="SSF53300">
    <property type="entry name" value="vWA-like"/>
    <property type="match status" value="1"/>
</dbReference>
<proteinExistence type="predicted"/>
<feature type="transmembrane region" description="Helical" evidence="2">
    <location>
        <begin position="28"/>
        <end position="47"/>
    </location>
</feature>
<dbReference type="CDD" id="cd00198">
    <property type="entry name" value="vWFA"/>
    <property type="match status" value="1"/>
</dbReference>
<feature type="domain" description="Putative Flp pilus-assembly TadG-like N-terminal" evidence="3">
    <location>
        <begin position="26"/>
        <end position="72"/>
    </location>
</feature>
<evidence type="ECO:0000313" key="4">
    <source>
        <dbReference type="EMBL" id="CTQ33882.1"/>
    </source>
</evidence>
<dbReference type="Gene3D" id="3.40.50.410">
    <property type="entry name" value="von Willebrand factor, type A domain"/>
    <property type="match status" value="1"/>
</dbReference>